<dbReference type="Pfam" id="PF01618">
    <property type="entry name" value="MotA_ExbB"/>
    <property type="match status" value="1"/>
</dbReference>
<feature type="transmembrane region" description="Helical" evidence="8">
    <location>
        <begin position="150"/>
        <end position="170"/>
    </location>
</feature>
<dbReference type="EMBL" id="JAGSCS010000006">
    <property type="protein sequence ID" value="MBR0575953.1"/>
    <property type="molecule type" value="Genomic_DNA"/>
</dbReference>
<protein>
    <submittedName>
        <fullName evidence="10">Motility protein A</fullName>
    </submittedName>
</protein>
<keyword evidence="5 8" id="KW-0812">Transmembrane</keyword>
<name>A0A941HQW8_9CLOT</name>
<dbReference type="PANTHER" id="PTHR30433">
    <property type="entry name" value="CHEMOTAXIS PROTEIN MOTA"/>
    <property type="match status" value="1"/>
</dbReference>
<organism evidence="10 11">
    <name type="scientific">Proteiniclasticum sediminis</name>
    <dbReference type="NCBI Taxonomy" id="2804028"/>
    <lineage>
        <taxon>Bacteria</taxon>
        <taxon>Bacillati</taxon>
        <taxon>Bacillota</taxon>
        <taxon>Clostridia</taxon>
        <taxon>Eubacteriales</taxon>
        <taxon>Clostridiaceae</taxon>
        <taxon>Proteiniclasticum</taxon>
    </lineage>
</organism>
<dbReference type="RefSeq" id="WP_211800659.1">
    <property type="nucleotide sequence ID" value="NZ_JAGSCS010000006.1"/>
</dbReference>
<dbReference type="InterPro" id="IPR047055">
    <property type="entry name" value="MotA-like"/>
</dbReference>
<evidence type="ECO:0000313" key="11">
    <source>
        <dbReference type="Proteomes" id="UP000675379"/>
    </source>
</evidence>
<keyword evidence="4" id="KW-1003">Cell membrane</keyword>
<evidence type="ECO:0000256" key="7">
    <source>
        <dbReference type="ARBA" id="ARBA00023136"/>
    </source>
</evidence>
<accession>A0A941HQW8</accession>
<dbReference type="PROSITE" id="PS01307">
    <property type="entry name" value="MOTA"/>
    <property type="match status" value="1"/>
</dbReference>
<evidence type="ECO:0000256" key="4">
    <source>
        <dbReference type="ARBA" id="ARBA00022475"/>
    </source>
</evidence>
<evidence type="ECO:0000256" key="3">
    <source>
        <dbReference type="ARBA" id="ARBA00022448"/>
    </source>
</evidence>
<dbReference type="GO" id="GO:0005886">
    <property type="term" value="C:plasma membrane"/>
    <property type="evidence" value="ECO:0007669"/>
    <property type="project" value="UniProtKB-SubCell"/>
</dbReference>
<comment type="subcellular location">
    <subcellularLocation>
        <location evidence="1">Cell membrane</location>
        <topology evidence="1">Multi-pass membrane protein</topology>
    </subcellularLocation>
</comment>
<evidence type="ECO:0000256" key="1">
    <source>
        <dbReference type="ARBA" id="ARBA00004651"/>
    </source>
</evidence>
<keyword evidence="6 8" id="KW-1133">Transmembrane helix</keyword>
<dbReference type="PANTHER" id="PTHR30433:SF2">
    <property type="entry name" value="MOTILITY PROTEIN A"/>
    <property type="match status" value="1"/>
</dbReference>
<dbReference type="GO" id="GO:0006935">
    <property type="term" value="P:chemotaxis"/>
    <property type="evidence" value="ECO:0007669"/>
    <property type="project" value="InterPro"/>
</dbReference>
<dbReference type="AlphaFoldDB" id="A0A941HQW8"/>
<feature type="domain" description="MotA/TolQ/ExbB proton channel" evidence="9">
    <location>
        <begin position="103"/>
        <end position="219"/>
    </location>
</feature>
<keyword evidence="7 8" id="KW-0472">Membrane</keyword>
<keyword evidence="3" id="KW-0813">Transport</keyword>
<evidence type="ECO:0000256" key="5">
    <source>
        <dbReference type="ARBA" id="ARBA00022692"/>
    </source>
</evidence>
<dbReference type="InterPro" id="IPR002898">
    <property type="entry name" value="MotA_ExbB_proton_chnl"/>
</dbReference>
<gene>
    <name evidence="10" type="ORF">KCG48_06320</name>
</gene>
<dbReference type="Proteomes" id="UP000675379">
    <property type="component" value="Unassembled WGS sequence"/>
</dbReference>
<evidence type="ECO:0000256" key="8">
    <source>
        <dbReference type="SAM" id="Phobius"/>
    </source>
</evidence>
<feature type="transmembrane region" description="Helical" evidence="8">
    <location>
        <begin position="176"/>
        <end position="201"/>
    </location>
</feature>
<dbReference type="GO" id="GO:0071978">
    <property type="term" value="P:bacterial-type flagellum-dependent swarming motility"/>
    <property type="evidence" value="ECO:0007669"/>
    <property type="project" value="InterPro"/>
</dbReference>
<evidence type="ECO:0000259" key="9">
    <source>
        <dbReference type="Pfam" id="PF01618"/>
    </source>
</evidence>
<evidence type="ECO:0000256" key="2">
    <source>
        <dbReference type="ARBA" id="ARBA00008038"/>
    </source>
</evidence>
<keyword evidence="11" id="KW-1185">Reference proteome</keyword>
<comment type="similarity">
    <text evidence="2">Belongs to the MotA family.</text>
</comment>
<evidence type="ECO:0000256" key="6">
    <source>
        <dbReference type="ARBA" id="ARBA00022989"/>
    </source>
</evidence>
<feature type="transmembrane region" description="Helical" evidence="8">
    <location>
        <begin position="7"/>
        <end position="24"/>
    </location>
</feature>
<comment type="caution">
    <text evidence="10">The sequence shown here is derived from an EMBL/GenBank/DDBJ whole genome shotgun (WGS) entry which is preliminary data.</text>
</comment>
<sequence length="269" mass="29432">MKKNFSAVLGLVVGTVLIIVSILIDGNIMNFVSLSSVIVTMGGSFCALIVSFPLKDLLKIPAMLKMLSKAPENDRKELIILFSEMARKARRDGLLALEDDMTSLEDEFLVSGLQMVVDGIDPDVIREILELKMGTTEQRHRMGQSIFSKWGELAPAFGMLGTLTGLIIMLSDLQDASAIGSGMAVALITTFYGSFLANMIFIPIANNLGVQTDEEMFTKEMTIEGILQIQAGTNPRILEEKLMTYLSPEEQLQMKTARVGENVEAMSNG</sequence>
<proteinExistence type="inferred from homology"/>
<reference evidence="10" key="1">
    <citation type="submission" date="2021-04" db="EMBL/GenBank/DDBJ databases">
        <title>Proteiniclasticum sedimins sp. nov., an obligate anaerobic bacterium isolated from anaerobic sludge.</title>
        <authorList>
            <person name="Liu J."/>
        </authorList>
    </citation>
    <scope>NUCLEOTIDE SEQUENCE</scope>
    <source>
        <strain evidence="10">BAD-10</strain>
    </source>
</reference>
<feature type="transmembrane region" description="Helical" evidence="8">
    <location>
        <begin position="30"/>
        <end position="54"/>
    </location>
</feature>
<evidence type="ECO:0000313" key="10">
    <source>
        <dbReference type="EMBL" id="MBR0575953.1"/>
    </source>
</evidence>
<dbReference type="InterPro" id="IPR000540">
    <property type="entry name" value="Flag_MotA_CS"/>
</dbReference>